<feature type="transmembrane region" description="Helical" evidence="1">
    <location>
        <begin position="72"/>
        <end position="90"/>
    </location>
</feature>
<keyword evidence="1" id="KW-0812">Transmembrane</keyword>
<comment type="caution">
    <text evidence="2">The sequence shown here is derived from an EMBL/GenBank/DDBJ whole genome shotgun (WGS) entry which is preliminary data.</text>
</comment>
<feature type="transmembrane region" description="Helical" evidence="1">
    <location>
        <begin position="162"/>
        <end position="181"/>
    </location>
</feature>
<sequence>MEEFDLIKDVWAEGHQTSPDLKSVKETAKSQRMKSMNAIEKIVNKTKLEWIITWGVILCIAFFYGITSNNWIVVVLGVLPIAVYFLDYLLKLKKVRSFDSLDTLNYLKNVKAYILKSNQQQIKMLIYILLPYSLLFGYFFGISLGLESEGDNISRLFVWDNLTQTVSVTSIVALSIAFLLFRKFAPLLINYWIDKFYGKDFKGIDEMIEDLESH</sequence>
<dbReference type="EMBL" id="JABANE010000016">
    <property type="protein sequence ID" value="NME67923.1"/>
    <property type="molecule type" value="Genomic_DNA"/>
</dbReference>
<accession>A0A7X9RRI7</accession>
<evidence type="ECO:0000256" key="1">
    <source>
        <dbReference type="SAM" id="Phobius"/>
    </source>
</evidence>
<feature type="transmembrane region" description="Helical" evidence="1">
    <location>
        <begin position="48"/>
        <end position="66"/>
    </location>
</feature>
<organism evidence="2 3">
    <name type="scientific">Flammeovirga aprica JL-4</name>
    <dbReference type="NCBI Taxonomy" id="694437"/>
    <lineage>
        <taxon>Bacteria</taxon>
        <taxon>Pseudomonadati</taxon>
        <taxon>Bacteroidota</taxon>
        <taxon>Cytophagia</taxon>
        <taxon>Cytophagales</taxon>
        <taxon>Flammeovirgaceae</taxon>
        <taxon>Flammeovirga</taxon>
    </lineage>
</organism>
<gene>
    <name evidence="2" type="ORF">HHU12_08130</name>
</gene>
<evidence type="ECO:0000313" key="3">
    <source>
        <dbReference type="Proteomes" id="UP000576082"/>
    </source>
</evidence>
<keyword evidence="1" id="KW-0472">Membrane</keyword>
<dbReference type="AlphaFoldDB" id="A0A7X9RRI7"/>
<evidence type="ECO:0000313" key="2">
    <source>
        <dbReference type="EMBL" id="NME67923.1"/>
    </source>
</evidence>
<name>A0A7X9RRI7_9BACT</name>
<keyword evidence="1" id="KW-1133">Transmembrane helix</keyword>
<proteinExistence type="predicted"/>
<dbReference type="Proteomes" id="UP000576082">
    <property type="component" value="Unassembled WGS sequence"/>
</dbReference>
<reference evidence="2 3" key="1">
    <citation type="submission" date="2020-04" db="EMBL/GenBank/DDBJ databases">
        <title>Flammeovirga sp. SR4, a novel species isolated from seawater.</title>
        <authorList>
            <person name="Wang X."/>
        </authorList>
    </citation>
    <scope>NUCLEOTIDE SEQUENCE [LARGE SCALE GENOMIC DNA]</scope>
    <source>
        <strain evidence="2 3">ATCC 23126</strain>
    </source>
</reference>
<protein>
    <submittedName>
        <fullName evidence="2">Uncharacterized protein</fullName>
    </submittedName>
</protein>
<dbReference type="RefSeq" id="WP_169656239.1">
    <property type="nucleotide sequence ID" value="NZ_JABANE010000016.1"/>
</dbReference>
<feature type="transmembrane region" description="Helical" evidence="1">
    <location>
        <begin position="124"/>
        <end position="142"/>
    </location>
</feature>
<keyword evidence="3" id="KW-1185">Reference proteome</keyword>